<keyword evidence="3" id="KW-0442">Lipid degradation</keyword>
<evidence type="ECO:0000256" key="6">
    <source>
        <dbReference type="ARBA" id="ARBA00023239"/>
    </source>
</evidence>
<keyword evidence="11" id="KW-1185">Reference proteome</keyword>
<evidence type="ECO:0000313" key="11">
    <source>
        <dbReference type="Proteomes" id="UP001208938"/>
    </source>
</evidence>
<dbReference type="InterPro" id="IPR006108">
    <property type="entry name" value="3HC_DH_C"/>
</dbReference>
<dbReference type="EMBL" id="JAPDFL010000001">
    <property type="protein sequence ID" value="MCW1933548.1"/>
    <property type="molecule type" value="Genomic_DNA"/>
</dbReference>
<name>A0ABT3H150_9RHOB</name>
<accession>A0ABT3H150</accession>
<comment type="caution">
    <text evidence="10">The sequence shown here is derived from an EMBL/GenBank/DDBJ whole genome shotgun (WGS) entry which is preliminary data.</text>
</comment>
<comment type="subcellular location">
    <subcellularLocation>
        <location evidence="1">Peroxisome</location>
    </subcellularLocation>
</comment>
<proteinExistence type="predicted"/>
<evidence type="ECO:0000256" key="2">
    <source>
        <dbReference type="ARBA" id="ARBA00011245"/>
    </source>
</evidence>
<keyword evidence="7" id="KW-0511">Multifunctional enzyme</keyword>
<evidence type="ECO:0000256" key="8">
    <source>
        <dbReference type="SAM" id="MobiDB-lite"/>
    </source>
</evidence>
<dbReference type="Pfam" id="PF00725">
    <property type="entry name" value="3HCDH"/>
    <property type="match status" value="1"/>
</dbReference>
<reference evidence="10 11" key="1">
    <citation type="submission" date="2022-10" db="EMBL/GenBank/DDBJ databases">
        <title>Pararhodobacter sp. nov., isolated from marine algae.</title>
        <authorList>
            <person name="Choi B.J."/>
            <person name="Kim J.M."/>
            <person name="Lee J.K."/>
            <person name="Choi D.G."/>
            <person name="Jeon C.O."/>
        </authorList>
    </citation>
    <scope>NUCLEOTIDE SEQUENCE [LARGE SCALE GENOMIC DNA]</scope>
    <source>
        <strain evidence="10 11">ZQ420</strain>
    </source>
</reference>
<dbReference type="Pfam" id="PF00378">
    <property type="entry name" value="ECH_1"/>
    <property type="match status" value="1"/>
</dbReference>
<feature type="region of interest" description="Disordered" evidence="8">
    <location>
        <begin position="1"/>
        <end position="20"/>
    </location>
</feature>
<keyword evidence="6" id="KW-0456">Lyase</keyword>
<comment type="subunit">
    <text evidence="2">Monomer.</text>
</comment>
<evidence type="ECO:0000256" key="5">
    <source>
        <dbReference type="ARBA" id="ARBA00023235"/>
    </source>
</evidence>
<feature type="domain" description="3-hydroxyacyl-CoA dehydrogenase C-terminal" evidence="9">
    <location>
        <begin position="523"/>
        <end position="603"/>
    </location>
</feature>
<evidence type="ECO:0000313" key="10">
    <source>
        <dbReference type="EMBL" id="MCW1933548.1"/>
    </source>
</evidence>
<dbReference type="PANTHER" id="PTHR23309:SF49">
    <property type="entry name" value="PEROXISOMAL BIFUNCTIONAL ENZYME"/>
    <property type="match status" value="1"/>
</dbReference>
<protein>
    <submittedName>
        <fullName evidence="10">Enoyl-CoA hydratase-related protein</fullName>
    </submittedName>
</protein>
<dbReference type="Proteomes" id="UP001208938">
    <property type="component" value="Unassembled WGS sequence"/>
</dbReference>
<evidence type="ECO:0000256" key="1">
    <source>
        <dbReference type="ARBA" id="ARBA00004275"/>
    </source>
</evidence>
<dbReference type="SUPFAM" id="SSF48179">
    <property type="entry name" value="6-phosphogluconate dehydrogenase C-terminal domain-like"/>
    <property type="match status" value="1"/>
</dbReference>
<dbReference type="InterPro" id="IPR001753">
    <property type="entry name" value="Enoyl-CoA_hydra/iso"/>
</dbReference>
<sequence length="612" mass="63636">MNRQPATDSDPKAEQGPVVARRNRNSVAVLVLSGPDGNRMGPGLIAALDTAVAEALADTAVRAIVLTSSDDFCLGPHDDLPPPGPGRHKTPASLAALAALCTLIERAPKPVVCALRGRVSGGGLIVALAAAGRVCGPRAVFTCPELRAGRVPPAGGPVRLAWRVGAGPALRLMNGAVWSAEKAHKAGLIDAVHKEGLLAAAITRALALADGTSVADPRPGLADATRFRTAVAEARAALPAPFLSASMADHWLVDCIEAAQLLPPEQALDFAVIRAADAARRPEARALAHLARAARRALHPVPRPASGAVIVALDKEQAARWVPVMLHEGAPVILMGRDRATLADALETVAEAQLDLVEAGRLTEAEAEADWTRVSGRLALEPDQPIGVALADAAHIDWLAAQLPDTVPLALWSPAGERHPRAVTVVPAPTRPTRLCEIVSSKAAAVDVVAGLALQMRLTPLRARGGPLLAPLIRATAQAAARLRAAGVSVGELTATGIVPPGLDQGAVAAEREPLPLPVERLILLAVVNAAARLLEDGHAARPSDVDLALVLGAGWPNWRGGPLAEADALGPMVLRHELRAAAALDAELWTPEPMLDEMIRRGWRFEDLNAG</sequence>
<dbReference type="InterPro" id="IPR029045">
    <property type="entry name" value="ClpP/crotonase-like_dom_sf"/>
</dbReference>
<dbReference type="Gene3D" id="1.10.1040.10">
    <property type="entry name" value="N-(1-d-carboxylethyl)-l-norvaline Dehydrogenase, domain 2"/>
    <property type="match status" value="1"/>
</dbReference>
<evidence type="ECO:0000256" key="4">
    <source>
        <dbReference type="ARBA" id="ARBA00023140"/>
    </source>
</evidence>
<keyword evidence="3" id="KW-0443">Lipid metabolism</keyword>
<evidence type="ECO:0000256" key="3">
    <source>
        <dbReference type="ARBA" id="ARBA00022963"/>
    </source>
</evidence>
<gene>
    <name evidence="10" type="ORF">OKW52_15105</name>
</gene>
<evidence type="ECO:0000259" key="9">
    <source>
        <dbReference type="Pfam" id="PF00725"/>
    </source>
</evidence>
<organism evidence="10 11">
    <name type="scientific">Pararhodobacter zhoushanensis</name>
    <dbReference type="NCBI Taxonomy" id="2479545"/>
    <lineage>
        <taxon>Bacteria</taxon>
        <taxon>Pseudomonadati</taxon>
        <taxon>Pseudomonadota</taxon>
        <taxon>Alphaproteobacteria</taxon>
        <taxon>Rhodobacterales</taxon>
        <taxon>Paracoccaceae</taxon>
        <taxon>Pararhodobacter</taxon>
    </lineage>
</organism>
<dbReference type="InterPro" id="IPR013328">
    <property type="entry name" value="6PGD_dom2"/>
</dbReference>
<keyword evidence="4" id="KW-0576">Peroxisome</keyword>
<dbReference type="CDD" id="cd06558">
    <property type="entry name" value="crotonase-like"/>
    <property type="match status" value="1"/>
</dbReference>
<keyword evidence="5" id="KW-0413">Isomerase</keyword>
<dbReference type="RefSeq" id="WP_264506442.1">
    <property type="nucleotide sequence ID" value="NZ_JAPDFL010000001.1"/>
</dbReference>
<dbReference type="Gene3D" id="3.90.226.10">
    <property type="entry name" value="2-enoyl-CoA Hydratase, Chain A, domain 1"/>
    <property type="match status" value="1"/>
</dbReference>
<dbReference type="SUPFAM" id="SSF52096">
    <property type="entry name" value="ClpP/crotonase"/>
    <property type="match status" value="1"/>
</dbReference>
<evidence type="ECO:0000256" key="7">
    <source>
        <dbReference type="ARBA" id="ARBA00023268"/>
    </source>
</evidence>
<dbReference type="PANTHER" id="PTHR23309">
    <property type="entry name" value="3-HYDROXYACYL-COA DEHYROGENASE"/>
    <property type="match status" value="1"/>
</dbReference>
<dbReference type="InterPro" id="IPR008927">
    <property type="entry name" value="6-PGluconate_DH-like_C_sf"/>
</dbReference>